<feature type="region of interest" description="Disordered" evidence="9">
    <location>
        <begin position="649"/>
        <end position="670"/>
    </location>
</feature>
<dbReference type="GO" id="GO:0008168">
    <property type="term" value="F:methyltransferase activity"/>
    <property type="evidence" value="ECO:0007669"/>
    <property type="project" value="UniProtKB-KW"/>
</dbReference>
<dbReference type="SUPFAM" id="SSF53756">
    <property type="entry name" value="UDP-Glycosyltransferase/glycogen phosphorylase"/>
    <property type="match status" value="1"/>
</dbReference>
<comment type="cofactor">
    <cofactor evidence="1">
        <name>Mg(2+)</name>
        <dbReference type="ChEBI" id="CHEBI:18420"/>
    </cofactor>
</comment>
<evidence type="ECO:0000313" key="13">
    <source>
        <dbReference type="Proteomes" id="UP000630528"/>
    </source>
</evidence>
<dbReference type="SUPFAM" id="SSF53448">
    <property type="entry name" value="Nucleotide-diphospho-sugar transferases"/>
    <property type="match status" value="1"/>
</dbReference>
<dbReference type="Proteomes" id="UP000630528">
    <property type="component" value="Unassembled WGS sequence"/>
</dbReference>
<dbReference type="Pfam" id="PF00483">
    <property type="entry name" value="NTP_transferase"/>
    <property type="match status" value="1"/>
</dbReference>
<evidence type="ECO:0000256" key="8">
    <source>
        <dbReference type="ARBA" id="ARBA00049336"/>
    </source>
</evidence>
<evidence type="ECO:0000256" key="7">
    <source>
        <dbReference type="ARBA" id="ARBA00022842"/>
    </source>
</evidence>
<dbReference type="Gene3D" id="3.90.550.10">
    <property type="entry name" value="Spore Coat Polysaccharide Biosynthesis Protein SpsA, Chain A"/>
    <property type="match status" value="1"/>
</dbReference>
<protein>
    <recommendedName>
        <fullName evidence="3">glucose-1-phosphate thymidylyltransferase</fullName>
        <ecNumber evidence="3">2.7.7.24</ecNumber>
    </recommendedName>
</protein>
<dbReference type="SUPFAM" id="SSF53335">
    <property type="entry name" value="S-adenosyl-L-methionine-dependent methyltransferases"/>
    <property type="match status" value="1"/>
</dbReference>
<evidence type="ECO:0000256" key="6">
    <source>
        <dbReference type="ARBA" id="ARBA00022723"/>
    </source>
</evidence>
<keyword evidence="13" id="KW-1185">Reference proteome</keyword>
<keyword evidence="4" id="KW-0808">Transferase</keyword>
<dbReference type="InterPro" id="IPR055259">
    <property type="entry name" value="YkvP/CgeB_Glyco_trans-like"/>
</dbReference>
<dbReference type="InterPro" id="IPR005835">
    <property type="entry name" value="NTP_transferase_dom"/>
</dbReference>
<dbReference type="GO" id="GO:0008879">
    <property type="term" value="F:glucose-1-phosphate thymidylyltransferase activity"/>
    <property type="evidence" value="ECO:0007669"/>
    <property type="project" value="UniProtKB-EC"/>
</dbReference>
<comment type="caution">
    <text evidence="12">The sequence shown here is derived from an EMBL/GenBank/DDBJ whole genome shotgun (WGS) entry which is preliminary data.</text>
</comment>
<keyword evidence="12" id="KW-0489">Methyltransferase</keyword>
<dbReference type="EC" id="2.7.7.24" evidence="3"/>
<dbReference type="Pfam" id="PF13524">
    <property type="entry name" value="Glyco_trans_1_2"/>
    <property type="match status" value="1"/>
</dbReference>
<proteinExistence type="inferred from homology"/>
<gene>
    <name evidence="12" type="ORF">JJB11_11500</name>
</gene>
<evidence type="ECO:0000256" key="9">
    <source>
        <dbReference type="SAM" id="MobiDB-lite"/>
    </source>
</evidence>
<evidence type="ECO:0000256" key="5">
    <source>
        <dbReference type="ARBA" id="ARBA00022695"/>
    </source>
</evidence>
<dbReference type="PANTHER" id="PTHR43532">
    <property type="entry name" value="GLUCOSE-1-PHOSPHATE THYMIDYLYLTRANSFERASE"/>
    <property type="match status" value="1"/>
</dbReference>
<dbReference type="InterPro" id="IPR027554">
    <property type="entry name" value="Meth_Rta_06860"/>
</dbReference>
<keyword evidence="5" id="KW-0548">Nucleotidyltransferase</keyword>
<feature type="domain" description="Spore protein YkvP/CgeB glycosyl transferase-like" evidence="11">
    <location>
        <begin position="204"/>
        <end position="348"/>
    </location>
</feature>
<feature type="domain" description="Nucleotidyl transferase" evidence="10">
    <location>
        <begin position="379"/>
        <end position="612"/>
    </location>
</feature>
<dbReference type="EMBL" id="JAEPWM010000004">
    <property type="protein sequence ID" value="MBK6006717.1"/>
    <property type="molecule type" value="Genomic_DNA"/>
</dbReference>
<dbReference type="AlphaFoldDB" id="A0A934TSI6"/>
<dbReference type="GO" id="GO:0046872">
    <property type="term" value="F:metal ion binding"/>
    <property type="evidence" value="ECO:0007669"/>
    <property type="project" value="UniProtKB-KW"/>
</dbReference>
<dbReference type="Gene3D" id="3.40.50.2000">
    <property type="entry name" value="Glycogen Phosphorylase B"/>
    <property type="match status" value="1"/>
</dbReference>
<organism evidence="12 13">
    <name type="scientific">Ramlibacter ginsenosidimutans</name>
    <dbReference type="NCBI Taxonomy" id="502333"/>
    <lineage>
        <taxon>Bacteria</taxon>
        <taxon>Pseudomonadati</taxon>
        <taxon>Pseudomonadota</taxon>
        <taxon>Betaproteobacteria</taxon>
        <taxon>Burkholderiales</taxon>
        <taxon>Comamonadaceae</taxon>
        <taxon>Ramlibacter</taxon>
    </lineage>
</organism>
<accession>A0A934TSI6</accession>
<evidence type="ECO:0000259" key="10">
    <source>
        <dbReference type="Pfam" id="PF00483"/>
    </source>
</evidence>
<dbReference type="InterPro" id="IPR029063">
    <property type="entry name" value="SAM-dependent_MTases_sf"/>
</dbReference>
<reference evidence="12" key="2">
    <citation type="submission" date="2021-01" db="EMBL/GenBank/DDBJ databases">
        <authorList>
            <person name="Kang M."/>
        </authorList>
    </citation>
    <scope>NUCLEOTIDE SEQUENCE</scope>
    <source>
        <strain evidence="12">KACC 17527</strain>
    </source>
</reference>
<dbReference type="NCBIfam" id="TIGR04290">
    <property type="entry name" value="meth_Rta_06860"/>
    <property type="match status" value="1"/>
</dbReference>
<comment type="catalytic activity">
    <reaction evidence="8">
        <text>dTTP + alpha-D-glucose 1-phosphate + H(+) = dTDP-alpha-D-glucose + diphosphate</text>
        <dbReference type="Rhea" id="RHEA:15225"/>
        <dbReference type="ChEBI" id="CHEBI:15378"/>
        <dbReference type="ChEBI" id="CHEBI:33019"/>
        <dbReference type="ChEBI" id="CHEBI:37568"/>
        <dbReference type="ChEBI" id="CHEBI:57477"/>
        <dbReference type="ChEBI" id="CHEBI:58601"/>
        <dbReference type="EC" id="2.7.7.24"/>
    </reaction>
</comment>
<dbReference type="RefSeq" id="WP_201170731.1">
    <property type="nucleotide sequence ID" value="NZ_JAEPWM010000004.1"/>
</dbReference>
<name>A0A934TSI6_9BURK</name>
<keyword evidence="7" id="KW-0460">Magnesium</keyword>
<dbReference type="PANTHER" id="PTHR43532:SF1">
    <property type="entry name" value="GLUCOSE-1-PHOSPHATE THYMIDYLYLTRANSFERASE 1"/>
    <property type="match status" value="1"/>
</dbReference>
<dbReference type="Gene3D" id="3.40.50.150">
    <property type="entry name" value="Vaccinia Virus protein VP39"/>
    <property type="match status" value="1"/>
</dbReference>
<evidence type="ECO:0000256" key="1">
    <source>
        <dbReference type="ARBA" id="ARBA00001946"/>
    </source>
</evidence>
<evidence type="ECO:0000256" key="4">
    <source>
        <dbReference type="ARBA" id="ARBA00022679"/>
    </source>
</evidence>
<reference evidence="12" key="1">
    <citation type="journal article" date="2012" name="J. Microbiol. Biotechnol.">
        <title>Ramlibacter ginsenosidimutans sp. nov., with ginsenoside-converting activity.</title>
        <authorList>
            <person name="Wang L."/>
            <person name="An D.S."/>
            <person name="Kim S.G."/>
            <person name="Jin F.X."/>
            <person name="Kim S.C."/>
            <person name="Lee S.T."/>
            <person name="Im W.T."/>
        </authorList>
    </citation>
    <scope>NUCLEOTIDE SEQUENCE</scope>
    <source>
        <strain evidence="12">KACC 17527</strain>
    </source>
</reference>
<comment type="similarity">
    <text evidence="2">Belongs to the glucose-1-phosphate thymidylyltransferase family.</text>
</comment>
<keyword evidence="6" id="KW-0479">Metal-binding</keyword>
<evidence type="ECO:0000313" key="12">
    <source>
        <dbReference type="EMBL" id="MBK6006717.1"/>
    </source>
</evidence>
<dbReference type="CDD" id="cd02440">
    <property type="entry name" value="AdoMet_MTases"/>
    <property type="match status" value="1"/>
</dbReference>
<dbReference type="CDD" id="cd04181">
    <property type="entry name" value="NTP_transferase"/>
    <property type="match status" value="1"/>
</dbReference>
<dbReference type="InterPro" id="IPR005907">
    <property type="entry name" value="G1P_thy_trans_s"/>
</dbReference>
<evidence type="ECO:0000259" key="11">
    <source>
        <dbReference type="Pfam" id="PF13524"/>
    </source>
</evidence>
<dbReference type="GO" id="GO:0032259">
    <property type="term" value="P:methylation"/>
    <property type="evidence" value="ECO:0007669"/>
    <property type="project" value="UniProtKB-KW"/>
</dbReference>
<dbReference type="InterPro" id="IPR027555">
    <property type="entry name" value="Mo5U34_MeTrfas-like"/>
</dbReference>
<evidence type="ECO:0000256" key="2">
    <source>
        <dbReference type="ARBA" id="ARBA00010480"/>
    </source>
</evidence>
<sequence>MRFVIFGLTVSSSWGNGHATLWRGLWRALAKRGHSIVFFERDVPYYADHRDVSALPGGELVLYRNWEENLERARRALRDADVAMVTSYCPDGVPATALLGDAAPSAVKLFYDMDTPVTLENVRAGRDVAYIGPRGLADFDLVLSYTGGACLADLQTLLHAKRVGTLYGHVDPAQHHRVEPQPQYVSDLSYLGTYAADRQAALESLFIEPARRLAQRSFLIGGAQYPPDFPWTANIRFVRHLPPPEHPAFFSSSRLTLSVTRRAMAENGWCPSGRLFEAAACGTPVLSDWWDGLDTFFTPGREILVARTTADAIAALELSDAEVARIAADARERTLAEHTSERRVEELERLVEGVRAPRPAQAAAVTDITTSRRKSSMWGIIPAAGMGTRIQPLGFSKELLPVGSSLVGDVERPRAVSEFLVERMVKAGTDKICFVIGPGKSDIVQYYGSSTGQTDLCYVVQPKAGGLCDAIFRACPLIRADELVVVGLPDTIWFPDDGLAALPDDVLSFLLFPVERPQAFDAVVTDAAGNVQEIQVKHPDASSNWIWGAFKMPGHVLHALQALWEERGRRDEYMGTLVNAYIQKGGRAVGVRRGEAYVDVGTVHGYREALALLSARAQAPAQEAATRAPTVCSNAGTPLSMQAVVPGTSPWSPALTGHPDRPDTPRARGATPLERRSFTRAEIEEGVRRRGDWFQNLDLFGVRTAPAHFLGDFPMTKWKRFSHVIPQDLTGKSVLDIGCNAGFYSFEMKKRGASRVVGIEFDDYYLHQARFAAEVLGHDDIEFRRMTVYDIAALRERFDLVLFMGLVYHLRHPLLALDLIHEHVAGDLLVYQSLQRGSPEVEPLADDYDFWETEVFHRPGYPKLHFVEQKYSHDETNWWVPNAACSAAMLRSAGFQVLAHPEEEVFLCQRVELPPGPARAVYPQREKEARQG</sequence>
<evidence type="ECO:0000256" key="3">
    <source>
        <dbReference type="ARBA" id="ARBA00012461"/>
    </source>
</evidence>
<dbReference type="InterPro" id="IPR029044">
    <property type="entry name" value="Nucleotide-diphossugar_trans"/>
</dbReference>
<dbReference type="Pfam" id="PF08003">
    <property type="entry name" value="Methyltransf_9"/>
    <property type="match status" value="1"/>
</dbReference>